<gene>
    <name evidence="1" type="ORF">X777_14639</name>
</gene>
<accession>A0A026WXU7</accession>
<sequence length="68" mass="7378">MIGCELILDRHLYDPDISRITTKISQLSRSPVCNQTSCSIALSLGFSGGLCDRGRDPQEPPGSQQSID</sequence>
<dbReference type="AlphaFoldDB" id="A0A026WXU7"/>
<evidence type="ECO:0000313" key="2">
    <source>
        <dbReference type="Proteomes" id="UP000053097"/>
    </source>
</evidence>
<proteinExistence type="predicted"/>
<reference evidence="1 2" key="1">
    <citation type="journal article" date="2014" name="Curr. Biol.">
        <title>The genome of the clonal raider ant Cerapachys biroi.</title>
        <authorList>
            <person name="Oxley P.R."/>
            <person name="Ji L."/>
            <person name="Fetter-Pruneda I."/>
            <person name="McKenzie S.K."/>
            <person name="Li C."/>
            <person name="Hu H."/>
            <person name="Zhang G."/>
            <person name="Kronauer D.J."/>
        </authorList>
    </citation>
    <scope>NUCLEOTIDE SEQUENCE [LARGE SCALE GENOMIC DNA]</scope>
</reference>
<organism evidence="1 2">
    <name type="scientific">Ooceraea biroi</name>
    <name type="common">Clonal raider ant</name>
    <name type="synonym">Cerapachys biroi</name>
    <dbReference type="NCBI Taxonomy" id="2015173"/>
    <lineage>
        <taxon>Eukaryota</taxon>
        <taxon>Metazoa</taxon>
        <taxon>Ecdysozoa</taxon>
        <taxon>Arthropoda</taxon>
        <taxon>Hexapoda</taxon>
        <taxon>Insecta</taxon>
        <taxon>Pterygota</taxon>
        <taxon>Neoptera</taxon>
        <taxon>Endopterygota</taxon>
        <taxon>Hymenoptera</taxon>
        <taxon>Apocrita</taxon>
        <taxon>Aculeata</taxon>
        <taxon>Formicoidea</taxon>
        <taxon>Formicidae</taxon>
        <taxon>Dorylinae</taxon>
        <taxon>Ooceraea</taxon>
    </lineage>
</organism>
<dbReference type="EMBL" id="KK107077">
    <property type="protein sequence ID" value="EZA60613.1"/>
    <property type="molecule type" value="Genomic_DNA"/>
</dbReference>
<keyword evidence="2" id="KW-1185">Reference proteome</keyword>
<dbReference type="Proteomes" id="UP000053097">
    <property type="component" value="Unassembled WGS sequence"/>
</dbReference>
<protein>
    <submittedName>
        <fullName evidence="1">Uncharacterized protein</fullName>
    </submittedName>
</protein>
<name>A0A026WXU7_OOCBI</name>
<evidence type="ECO:0000313" key="1">
    <source>
        <dbReference type="EMBL" id="EZA60613.1"/>
    </source>
</evidence>